<dbReference type="GO" id="GO:0051224">
    <property type="term" value="P:negative regulation of protein transport"/>
    <property type="evidence" value="ECO:0007669"/>
    <property type="project" value="UniProtKB-UniRule"/>
</dbReference>
<keyword evidence="3 4" id="KW-0143">Chaperone</keyword>
<gene>
    <name evidence="4" type="primary">napD</name>
    <name evidence="5" type="ORF">C1H70_08245</name>
</gene>
<comment type="subunit">
    <text evidence="4">Interacts with the cytoplasmic NapA precursor.</text>
</comment>
<evidence type="ECO:0000313" key="6">
    <source>
        <dbReference type="Proteomes" id="UP000235547"/>
    </source>
</evidence>
<dbReference type="RefSeq" id="WP_102587877.1">
    <property type="nucleotide sequence ID" value="NZ_BNAE01000005.1"/>
</dbReference>
<organism evidence="5 6">
    <name type="scientific">Halomonas urumqiensis</name>
    <dbReference type="NCBI Taxonomy" id="1684789"/>
    <lineage>
        <taxon>Bacteria</taxon>
        <taxon>Pseudomonadati</taxon>
        <taxon>Pseudomonadota</taxon>
        <taxon>Gammaproteobacteria</taxon>
        <taxon>Oceanospirillales</taxon>
        <taxon>Halomonadaceae</taxon>
        <taxon>Halomonas</taxon>
    </lineage>
</organism>
<name>A0A2N7UJ57_9GAMM</name>
<dbReference type="Proteomes" id="UP000235547">
    <property type="component" value="Unassembled WGS sequence"/>
</dbReference>
<dbReference type="GO" id="GO:0005048">
    <property type="term" value="F:signal sequence binding"/>
    <property type="evidence" value="ECO:0007669"/>
    <property type="project" value="UniProtKB-UniRule"/>
</dbReference>
<protein>
    <recommendedName>
        <fullName evidence="4">Chaperone NapD</fullName>
    </recommendedName>
    <alternativeName>
        <fullName evidence="4">NapA signal peptide-binding chaperone NapD</fullName>
    </alternativeName>
</protein>
<dbReference type="PANTHER" id="PTHR38603">
    <property type="entry name" value="CHAPERONE NAPD"/>
    <property type="match status" value="1"/>
</dbReference>
<dbReference type="InterPro" id="IPR005623">
    <property type="entry name" value="Chaperone_NapD_NO3_reduct"/>
</dbReference>
<evidence type="ECO:0000313" key="5">
    <source>
        <dbReference type="EMBL" id="PMR80440.1"/>
    </source>
</evidence>
<dbReference type="Gene3D" id="3.30.70.920">
    <property type="match status" value="1"/>
</dbReference>
<reference evidence="5 6" key="1">
    <citation type="submission" date="2018-01" db="EMBL/GenBank/DDBJ databases">
        <title>Halomonas endophytica sp. nov., isolated from storage liquid in the stems of Populus euphratica.</title>
        <authorList>
            <person name="Chen C."/>
        </authorList>
    </citation>
    <scope>NUCLEOTIDE SEQUENCE [LARGE SCALE GENOMIC DNA]</scope>
    <source>
        <strain evidence="5 6">BZ-SZ-XJ27</strain>
    </source>
</reference>
<comment type="function">
    <text evidence="4">Chaperone for NapA, the catalytic subunit of the periplasmic nitrate reductase. It binds directly and specifically to the twin-arginine signal peptide of NapA, preventing premature interaction with the Tat translocase and premature export.</text>
</comment>
<evidence type="ECO:0000256" key="2">
    <source>
        <dbReference type="ARBA" id="ARBA00022490"/>
    </source>
</evidence>
<evidence type="ECO:0000256" key="3">
    <source>
        <dbReference type="ARBA" id="ARBA00023186"/>
    </source>
</evidence>
<proteinExistence type="inferred from homology"/>
<sequence length="97" mass="10577">MRGETLSTSLHITSLLIHVNPGDCRAVALWLSRQPGCEVSAEDPAGKLVLVMECLDERRILAMIDSIQRRPGVLGAALVYHEQLAPESADDPQETLT</sequence>
<dbReference type="OrthoDB" id="5770785at2"/>
<dbReference type="EMBL" id="PNRG01000017">
    <property type="protein sequence ID" value="PMR80440.1"/>
    <property type="molecule type" value="Genomic_DNA"/>
</dbReference>
<dbReference type="AlphaFoldDB" id="A0A2N7UJ57"/>
<keyword evidence="2 4" id="KW-0963">Cytoplasm</keyword>
<dbReference type="PANTHER" id="PTHR38603:SF1">
    <property type="entry name" value="CHAPERONE NAPD"/>
    <property type="match status" value="1"/>
</dbReference>
<keyword evidence="6" id="KW-1185">Reference proteome</keyword>
<dbReference type="Pfam" id="PF03927">
    <property type="entry name" value="NapD"/>
    <property type="match status" value="1"/>
</dbReference>
<dbReference type="HAMAP" id="MF_02200">
    <property type="entry name" value="NapD"/>
    <property type="match status" value="1"/>
</dbReference>
<comment type="similarity">
    <text evidence="4">Belongs to the NapD family.</text>
</comment>
<evidence type="ECO:0000256" key="1">
    <source>
        <dbReference type="ARBA" id="ARBA00004496"/>
    </source>
</evidence>
<comment type="caution">
    <text evidence="5">The sequence shown here is derived from an EMBL/GenBank/DDBJ whole genome shotgun (WGS) entry which is preliminary data.</text>
</comment>
<accession>A0A2N7UJ57</accession>
<comment type="subcellular location">
    <subcellularLocation>
        <location evidence="1 4">Cytoplasm</location>
    </subcellularLocation>
</comment>
<dbReference type="GO" id="GO:0005737">
    <property type="term" value="C:cytoplasm"/>
    <property type="evidence" value="ECO:0007669"/>
    <property type="project" value="UniProtKB-SubCell"/>
</dbReference>
<evidence type="ECO:0000256" key="4">
    <source>
        <dbReference type="HAMAP-Rule" id="MF_02200"/>
    </source>
</evidence>